<dbReference type="EMBL" id="FQVB01000018">
    <property type="protein sequence ID" value="SHF46075.1"/>
    <property type="molecule type" value="Genomic_DNA"/>
</dbReference>
<dbReference type="STRING" id="1121391.SAMN02745206_02025"/>
<dbReference type="Gene3D" id="3.90.550.10">
    <property type="entry name" value="Spore Coat Polysaccharide Biosynthesis Protein SpsA, Chain A"/>
    <property type="match status" value="1"/>
</dbReference>
<dbReference type="Proteomes" id="UP000184076">
    <property type="component" value="Unassembled WGS sequence"/>
</dbReference>
<dbReference type="SUPFAM" id="SSF53448">
    <property type="entry name" value="Nucleotide-diphospho-sugar transferases"/>
    <property type="match status" value="2"/>
</dbReference>
<dbReference type="OrthoDB" id="9798250at2"/>
<protein>
    <recommendedName>
        <fullName evidence="3">Glycosyltransferase 2-like domain-containing protein</fullName>
    </recommendedName>
</protein>
<reference evidence="2" key="1">
    <citation type="submission" date="2016-11" db="EMBL/GenBank/DDBJ databases">
        <authorList>
            <person name="Varghese N."/>
            <person name="Submissions S."/>
        </authorList>
    </citation>
    <scope>NUCLEOTIDE SEQUENCE [LARGE SCALE GENOMIC DNA]</scope>
    <source>
        <strain evidence="2">DSM 9756</strain>
    </source>
</reference>
<dbReference type="InterPro" id="IPR018641">
    <property type="entry name" value="Trfase_1_rSAM/seldom-assoc"/>
</dbReference>
<dbReference type="PANTHER" id="PTHR36529">
    <property type="entry name" value="SLL1095 PROTEIN"/>
    <property type="match status" value="1"/>
</dbReference>
<dbReference type="Pfam" id="PF09837">
    <property type="entry name" value="DUF2064"/>
    <property type="match status" value="1"/>
</dbReference>
<dbReference type="RefSeq" id="WP_073038946.1">
    <property type="nucleotide sequence ID" value="NZ_FQVB01000018.1"/>
</dbReference>
<evidence type="ECO:0008006" key="3">
    <source>
        <dbReference type="Google" id="ProtNLM"/>
    </source>
</evidence>
<keyword evidence="2" id="KW-1185">Reference proteome</keyword>
<dbReference type="AlphaFoldDB" id="A0A1M5BUF6"/>
<dbReference type="PANTHER" id="PTHR36529:SF1">
    <property type="entry name" value="GLYCOSYLTRANSFERASE"/>
    <property type="match status" value="1"/>
</dbReference>
<organism evidence="1 2">
    <name type="scientific">Desulfacinum infernum DSM 9756</name>
    <dbReference type="NCBI Taxonomy" id="1121391"/>
    <lineage>
        <taxon>Bacteria</taxon>
        <taxon>Pseudomonadati</taxon>
        <taxon>Thermodesulfobacteriota</taxon>
        <taxon>Syntrophobacteria</taxon>
        <taxon>Syntrophobacterales</taxon>
        <taxon>Syntrophobacteraceae</taxon>
        <taxon>Desulfacinum</taxon>
    </lineage>
</organism>
<evidence type="ECO:0000313" key="1">
    <source>
        <dbReference type="EMBL" id="SHF46075.1"/>
    </source>
</evidence>
<name>A0A1M5BUF6_9BACT</name>
<dbReference type="InterPro" id="IPR029044">
    <property type="entry name" value="Nucleotide-diphossugar_trans"/>
</dbReference>
<dbReference type="NCBIfam" id="TIGR04282">
    <property type="entry name" value="glyco_like_cofC"/>
    <property type="match status" value="1"/>
</dbReference>
<evidence type="ECO:0000313" key="2">
    <source>
        <dbReference type="Proteomes" id="UP000184076"/>
    </source>
</evidence>
<gene>
    <name evidence="1" type="ORF">SAMN02745206_02025</name>
</gene>
<sequence length="456" mass="51148">MNRNALILFARNPEPGRVKTRLAKHIGDRAACNLYERLLRFALGLIEDFRTTAPRTDVFAAVTPAESVPTFRDRFSIPWAVFPQEGDHLGERMALAFRKLFLRGYDRVLLLGSDLADVNAQDLQGAFRALDGAEAVLGPAEDGGFYAVGLRRPCPAAFQDPQWGTSDVLERTLKALKSEGLATRLLPARRDVDRPEDLSALRRHWAFSSTVSVVVPTLAPRHQLMPWIQGLRKILWPGDELCVVRGVSGAQAPPRRSDGVLWLESPPGRGRQLNHGARTTSGNILWFLHDDCLPGPSAAYQVRKIMLDVRFSLGCFRLGFSPTNRALDAIAAWANGRTRIFRLPYGDQGLFCRRDVFDAVGGFARPFLMEDVDFARACRSHGRLLFLPETIFTSPRRYLDRGILRASISNHLTLFAHFLGLSNATLYQRYYKGRALPIRTFLPKGKDHGDHQIFHP</sequence>
<accession>A0A1M5BUF6</accession>
<proteinExistence type="predicted"/>